<organism evidence="2 3">
    <name type="scientific">Sistotremastrum niveocremeum HHB9708</name>
    <dbReference type="NCBI Taxonomy" id="1314777"/>
    <lineage>
        <taxon>Eukaryota</taxon>
        <taxon>Fungi</taxon>
        <taxon>Dikarya</taxon>
        <taxon>Basidiomycota</taxon>
        <taxon>Agaricomycotina</taxon>
        <taxon>Agaricomycetes</taxon>
        <taxon>Sistotremastrales</taxon>
        <taxon>Sistotremastraceae</taxon>
        <taxon>Sertulicium</taxon>
        <taxon>Sertulicium niveocremeum</taxon>
    </lineage>
</organism>
<sequence length="171" mass="19404">MQSRLERAQGALRKIADAMLRDGWGLYPTSEEGISHRLTFGYTDPTPLGYQRPFTTVLIPTQVQSLLGAFNDPKESWTTILAQEMYRAAYHTVGLLSEIVFILMVCCPGLIAFRYRLEDHPLTMNKSMVIFVPPNSWLQRRADVLSHIVGEYSAARFLSLSQSQTYMIDQA</sequence>
<name>A0A164Z0I9_9AGAM</name>
<protein>
    <submittedName>
        <fullName evidence="2">Uncharacterized protein</fullName>
    </submittedName>
</protein>
<keyword evidence="1" id="KW-0812">Transmembrane</keyword>
<evidence type="ECO:0000256" key="1">
    <source>
        <dbReference type="SAM" id="Phobius"/>
    </source>
</evidence>
<evidence type="ECO:0000313" key="3">
    <source>
        <dbReference type="Proteomes" id="UP000076722"/>
    </source>
</evidence>
<proteinExistence type="predicted"/>
<keyword evidence="3" id="KW-1185">Reference proteome</keyword>
<feature type="transmembrane region" description="Helical" evidence="1">
    <location>
        <begin position="93"/>
        <end position="115"/>
    </location>
</feature>
<keyword evidence="1" id="KW-0472">Membrane</keyword>
<dbReference type="Proteomes" id="UP000076722">
    <property type="component" value="Unassembled WGS sequence"/>
</dbReference>
<evidence type="ECO:0000313" key="2">
    <source>
        <dbReference type="EMBL" id="KZS97419.1"/>
    </source>
</evidence>
<gene>
    <name evidence="2" type="ORF">SISNIDRAFT_450220</name>
</gene>
<dbReference type="AlphaFoldDB" id="A0A164Z0I9"/>
<reference evidence="2 3" key="1">
    <citation type="journal article" date="2016" name="Mol. Biol. Evol.">
        <title>Comparative Genomics of Early-Diverging Mushroom-Forming Fungi Provides Insights into the Origins of Lignocellulose Decay Capabilities.</title>
        <authorList>
            <person name="Nagy L.G."/>
            <person name="Riley R."/>
            <person name="Tritt A."/>
            <person name="Adam C."/>
            <person name="Daum C."/>
            <person name="Floudas D."/>
            <person name="Sun H."/>
            <person name="Yadav J.S."/>
            <person name="Pangilinan J."/>
            <person name="Larsson K.H."/>
            <person name="Matsuura K."/>
            <person name="Barry K."/>
            <person name="Labutti K."/>
            <person name="Kuo R."/>
            <person name="Ohm R.A."/>
            <person name="Bhattacharya S.S."/>
            <person name="Shirouzu T."/>
            <person name="Yoshinaga Y."/>
            <person name="Martin F.M."/>
            <person name="Grigoriev I.V."/>
            <person name="Hibbett D.S."/>
        </authorList>
    </citation>
    <scope>NUCLEOTIDE SEQUENCE [LARGE SCALE GENOMIC DNA]</scope>
    <source>
        <strain evidence="2 3">HHB9708</strain>
    </source>
</reference>
<keyword evidence="1" id="KW-1133">Transmembrane helix</keyword>
<accession>A0A164Z0I9</accession>
<dbReference type="EMBL" id="KV419397">
    <property type="protein sequence ID" value="KZS97419.1"/>
    <property type="molecule type" value="Genomic_DNA"/>
</dbReference>